<evidence type="ECO:0000256" key="4">
    <source>
        <dbReference type="ARBA" id="ARBA00022448"/>
    </source>
</evidence>
<dbReference type="InterPro" id="IPR048682">
    <property type="entry name" value="COG4"/>
</dbReference>
<keyword evidence="5" id="KW-0653">Protein transport</keyword>
<dbReference type="PANTHER" id="PTHR24016:SF0">
    <property type="entry name" value="CONSERVED OLIGOMERIC GOLGI COMPLEX SUBUNIT 4"/>
    <property type="match status" value="1"/>
</dbReference>
<feature type="domain" description="COG4 transport protein middle alpha-helical bundle" evidence="11">
    <location>
        <begin position="207"/>
        <end position="549"/>
    </location>
</feature>
<dbReference type="InterPro" id="IPR013167">
    <property type="entry name" value="COG4_M"/>
</dbReference>
<dbReference type="GO" id="GO:0015031">
    <property type="term" value="P:protein transport"/>
    <property type="evidence" value="ECO:0007669"/>
    <property type="project" value="UniProtKB-KW"/>
</dbReference>
<dbReference type="SMART" id="SM00762">
    <property type="entry name" value="Cog4"/>
    <property type="match status" value="1"/>
</dbReference>
<dbReference type="AlphaFoldDB" id="A0A9P5M5T0"/>
<keyword evidence="7" id="KW-0472">Membrane</keyword>
<protein>
    <recommendedName>
        <fullName evidence="3">Conserved oligomeric Golgi complex subunit 4</fullName>
    </recommendedName>
    <alternativeName>
        <fullName evidence="8">Component of oligomeric Golgi complex 4</fullName>
    </alternativeName>
</protein>
<sequence>MHPTSTQLPQRRATHASTHPMPPPGLPNGSLTPLLTTPSPESAQSSIHNASSLASIQNILSNLHTRDAAITTSLQSLISSQASLSRDLGRLDLLRAHLGTNVINTRAISNGMLDNAAGTAEKLSSKVKELDLEKKRVEETLAVVEQVAELKACVNGVVGSMGAPQDWEAAAGYIARASKIPAHIVEGNFAARTVPSVEVPDAPGVTIEEAKKSLCGLFLREFEKAAEEGDGVRVTRFFKLFPLIGREEVGLDVYGRYVCQGVAGTARKNLKEGTKGERGKEGFFYAQALTRLFEHIAQIVEGHGGLVERHYGAGKMVKVIERLQAEADVQGGIVLDTWGDEKNVDRRLTDVRSYPFSFLVQSFLPNQRPIGISRTGSPAVGAAANGRASEDEGVDMKEVDGLLNEMAVMLGRWSLYTRFLSGKCRDPEASSDDPLVIPELLDKSALSRKISNRLKDPFNVMTTFFFRRSVEKAFQLDESPTGLSLNLSNPIDGTAPYIISAVDDVMYIVNAVLKRSISTSQRGVIESVIPAISRVLGTDFVGMVQRKMRDESYPKPLVQGGFPPEDRIIAFIVLINSLVVSNDYISRIVSSHLQSPETNSASQAKGAPPAPALKDMFPYGHDFNFVSNSLTSLNTSFSSKSNELISEGLQVMFNNVIKPRLRPVLSETFRDVDYSLTTEDLAEMARQNDTDDDPQEILQDMVSRRFEHHWDALMKPIQRIMSMTPFNTLLEQTAQYLAKVLERRVWNYSGKMNALGATRMERDYGGIVGVIARGGKYGLRDVFARVLQVAMVVNMDEEEWEAVNVEGDGLGEEEVEMVWVLTVDERTRARGMVRE</sequence>
<dbReference type="Proteomes" id="UP000710849">
    <property type="component" value="Unassembled WGS sequence"/>
</dbReference>
<evidence type="ECO:0000256" key="6">
    <source>
        <dbReference type="ARBA" id="ARBA00023034"/>
    </source>
</evidence>
<evidence type="ECO:0000256" key="8">
    <source>
        <dbReference type="ARBA" id="ARBA00031340"/>
    </source>
</evidence>
<organism evidence="12 13">
    <name type="scientific">Botrytis byssoidea</name>
    <dbReference type="NCBI Taxonomy" id="139641"/>
    <lineage>
        <taxon>Eukaryota</taxon>
        <taxon>Fungi</taxon>
        <taxon>Dikarya</taxon>
        <taxon>Ascomycota</taxon>
        <taxon>Pezizomycotina</taxon>
        <taxon>Leotiomycetes</taxon>
        <taxon>Helotiales</taxon>
        <taxon>Sclerotiniaceae</taxon>
        <taxon>Botrytis</taxon>
    </lineage>
</organism>
<dbReference type="InterPro" id="IPR048684">
    <property type="entry name" value="COG4_C"/>
</dbReference>
<comment type="similarity">
    <text evidence="2">Belongs to the COG4 family.</text>
</comment>
<dbReference type="GO" id="GO:0000139">
    <property type="term" value="C:Golgi membrane"/>
    <property type="evidence" value="ECO:0007669"/>
    <property type="project" value="UniProtKB-SubCell"/>
</dbReference>
<feature type="coiled-coil region" evidence="9">
    <location>
        <begin position="113"/>
        <end position="147"/>
    </location>
</feature>
<evidence type="ECO:0000256" key="7">
    <source>
        <dbReference type="ARBA" id="ARBA00023136"/>
    </source>
</evidence>
<evidence type="ECO:0000256" key="1">
    <source>
        <dbReference type="ARBA" id="ARBA00004395"/>
    </source>
</evidence>
<evidence type="ECO:0000256" key="3">
    <source>
        <dbReference type="ARBA" id="ARBA00020975"/>
    </source>
</evidence>
<name>A0A9P5M5T0_9HELO</name>
<keyword evidence="6" id="KW-0333">Golgi apparatus</keyword>
<dbReference type="RefSeq" id="XP_038733230.1">
    <property type="nucleotide sequence ID" value="XM_038875893.1"/>
</dbReference>
<keyword evidence="4" id="KW-0813">Transport</keyword>
<dbReference type="Pfam" id="PF20663">
    <property type="entry name" value="COG4_N"/>
    <property type="match status" value="1"/>
</dbReference>
<evidence type="ECO:0000313" key="13">
    <source>
        <dbReference type="Proteomes" id="UP000710849"/>
    </source>
</evidence>
<evidence type="ECO:0000259" key="11">
    <source>
        <dbReference type="SMART" id="SM00762"/>
    </source>
</evidence>
<accession>A0A9P5M5T0</accession>
<comment type="subcellular location">
    <subcellularLocation>
        <location evidence="1">Golgi apparatus membrane</location>
        <topology evidence="1">Peripheral membrane protein</topology>
    </subcellularLocation>
</comment>
<proteinExistence type="inferred from homology"/>
<dbReference type="EMBL" id="RCSW01000009">
    <property type="protein sequence ID" value="KAF7944748.1"/>
    <property type="molecule type" value="Genomic_DNA"/>
</dbReference>
<feature type="region of interest" description="Disordered" evidence="10">
    <location>
        <begin position="1"/>
        <end position="48"/>
    </location>
</feature>
<dbReference type="Gene3D" id="1.20.58.1970">
    <property type="match status" value="1"/>
</dbReference>
<keyword evidence="9" id="KW-0175">Coiled coil</keyword>
<dbReference type="GeneID" id="62148970"/>
<reference evidence="12 13" key="1">
    <citation type="journal article" date="2020" name="Genome Biol. Evol.">
        <title>Comparative genomics of Sclerotiniaceae.</title>
        <authorList>
            <person name="Valero Jimenez C.A."/>
            <person name="Steentjes M."/>
            <person name="Scholten O.E."/>
            <person name="Van Kan J.A.L."/>
        </authorList>
    </citation>
    <scope>NUCLEOTIDE SEQUENCE [LARGE SCALE GENOMIC DNA]</scope>
    <source>
        <strain evidence="12 13">MUCL 94</strain>
    </source>
</reference>
<dbReference type="Pfam" id="PF20662">
    <property type="entry name" value="COG4_C"/>
    <property type="match status" value="1"/>
</dbReference>
<evidence type="ECO:0000256" key="9">
    <source>
        <dbReference type="SAM" id="Coils"/>
    </source>
</evidence>
<dbReference type="InterPro" id="IPR048680">
    <property type="entry name" value="COG4_N"/>
</dbReference>
<feature type="compositionally biased region" description="Polar residues" evidence="10">
    <location>
        <begin position="29"/>
        <end position="48"/>
    </location>
</feature>
<evidence type="ECO:0000256" key="5">
    <source>
        <dbReference type="ARBA" id="ARBA00022927"/>
    </source>
</evidence>
<dbReference type="PANTHER" id="PTHR24016">
    <property type="entry name" value="CONSERVED OLIGOMERIC GOLGI COMPLEX SUBUNIT 4"/>
    <property type="match status" value="1"/>
</dbReference>
<comment type="caution">
    <text evidence="12">The sequence shown here is derived from an EMBL/GenBank/DDBJ whole genome shotgun (WGS) entry which is preliminary data.</text>
</comment>
<gene>
    <name evidence="12" type="ORF">EAE97_005381</name>
</gene>
<keyword evidence="13" id="KW-1185">Reference proteome</keyword>
<evidence type="ECO:0000313" key="12">
    <source>
        <dbReference type="EMBL" id="KAF7944748.1"/>
    </source>
</evidence>
<evidence type="ECO:0000256" key="2">
    <source>
        <dbReference type="ARBA" id="ARBA00009215"/>
    </source>
</evidence>
<dbReference type="Pfam" id="PF08318">
    <property type="entry name" value="COG4_m"/>
    <property type="match status" value="1"/>
</dbReference>
<evidence type="ECO:0000256" key="10">
    <source>
        <dbReference type="SAM" id="MobiDB-lite"/>
    </source>
</evidence>